<evidence type="ECO:0000256" key="3">
    <source>
        <dbReference type="ARBA" id="ARBA00022598"/>
    </source>
</evidence>
<dbReference type="eggNOG" id="COG0037">
    <property type="taxonomic scope" value="Bacteria"/>
</dbReference>
<comment type="caution">
    <text evidence="10">The sequence shown here is derived from an EMBL/GenBank/DDBJ whole genome shotgun (WGS) entry which is preliminary data.</text>
</comment>
<dbReference type="GO" id="GO:0005737">
    <property type="term" value="C:cytoplasm"/>
    <property type="evidence" value="ECO:0007669"/>
    <property type="project" value="UniProtKB-SubCell"/>
</dbReference>
<dbReference type="OrthoDB" id="9807403at2"/>
<feature type="domain" description="Lysidine-tRNA(Ile) synthetase C-terminal" evidence="9">
    <location>
        <begin position="388"/>
        <end position="462"/>
    </location>
</feature>
<keyword evidence="5" id="KW-0547">Nucleotide-binding</keyword>
<dbReference type="CDD" id="cd01992">
    <property type="entry name" value="TilS_N"/>
    <property type="match status" value="1"/>
</dbReference>
<dbReference type="HAMAP" id="MF_01161">
    <property type="entry name" value="tRNA_Ile_lys_synt"/>
    <property type="match status" value="1"/>
</dbReference>
<reference evidence="10 11" key="1">
    <citation type="journal article" date="2015" name="Genome Announc.">
        <title>Expanding the biotechnology potential of lactobacilli through comparative genomics of 213 strains and associated genera.</title>
        <authorList>
            <person name="Sun Z."/>
            <person name="Harris H.M."/>
            <person name="McCann A."/>
            <person name="Guo C."/>
            <person name="Argimon S."/>
            <person name="Zhang W."/>
            <person name="Yang X."/>
            <person name="Jeffery I.B."/>
            <person name="Cooney J.C."/>
            <person name="Kagawa T.F."/>
            <person name="Liu W."/>
            <person name="Song Y."/>
            <person name="Salvetti E."/>
            <person name="Wrobel A."/>
            <person name="Rasinkangas P."/>
            <person name="Parkhill J."/>
            <person name="Rea M.C."/>
            <person name="O'Sullivan O."/>
            <person name="Ritari J."/>
            <person name="Douillard F.P."/>
            <person name="Paul Ross R."/>
            <person name="Yang R."/>
            <person name="Briner A.E."/>
            <person name="Felis G.E."/>
            <person name="de Vos W.M."/>
            <person name="Barrangou R."/>
            <person name="Klaenhammer T.R."/>
            <person name="Caufield P.W."/>
            <person name="Cui Y."/>
            <person name="Zhang H."/>
            <person name="O'Toole P.W."/>
        </authorList>
    </citation>
    <scope>NUCLEOTIDE SEQUENCE [LARGE SCALE GENOMIC DNA]</scope>
    <source>
        <strain evidence="10 11">DSM 5007</strain>
    </source>
</reference>
<proteinExistence type="inferred from homology"/>
<dbReference type="SUPFAM" id="SSF52402">
    <property type="entry name" value="Adenine nucleotide alpha hydrolases-like"/>
    <property type="match status" value="1"/>
</dbReference>
<dbReference type="InterPro" id="IPR012796">
    <property type="entry name" value="Lysidine-tRNA-synth_C"/>
</dbReference>
<dbReference type="Proteomes" id="UP000051820">
    <property type="component" value="Unassembled WGS sequence"/>
</dbReference>
<keyword evidence="2 8" id="KW-0963">Cytoplasm</keyword>
<keyword evidence="11" id="KW-1185">Reference proteome</keyword>
<protein>
    <recommendedName>
        <fullName evidence="8">tRNA(Ile)-lysidine synthase</fullName>
        <ecNumber evidence="8">6.3.4.19</ecNumber>
    </recommendedName>
    <alternativeName>
        <fullName evidence="8">tRNA(Ile)-2-lysyl-cytidine synthase</fullName>
    </alternativeName>
    <alternativeName>
        <fullName evidence="8">tRNA(Ile)-lysidine synthetase</fullName>
    </alternativeName>
</protein>
<dbReference type="InterPro" id="IPR012795">
    <property type="entry name" value="tRNA_Ile_lys_synt_N"/>
</dbReference>
<dbReference type="InterPro" id="IPR012094">
    <property type="entry name" value="tRNA_Ile_lys_synt"/>
</dbReference>
<dbReference type="GO" id="GO:0005524">
    <property type="term" value="F:ATP binding"/>
    <property type="evidence" value="ECO:0007669"/>
    <property type="project" value="UniProtKB-KW"/>
</dbReference>
<dbReference type="STRING" id="1423807.FD16_GL001569"/>
<dbReference type="GO" id="GO:0006400">
    <property type="term" value="P:tRNA modification"/>
    <property type="evidence" value="ECO:0007669"/>
    <property type="project" value="UniProtKB-UniRule"/>
</dbReference>
<evidence type="ECO:0000256" key="1">
    <source>
        <dbReference type="ARBA" id="ARBA00004496"/>
    </source>
</evidence>
<keyword evidence="3 8" id="KW-0436">Ligase</keyword>
<comment type="subcellular location">
    <subcellularLocation>
        <location evidence="1 8">Cytoplasm</location>
    </subcellularLocation>
</comment>
<dbReference type="PATRIC" id="fig|1423807.3.peg.1608"/>
<evidence type="ECO:0000256" key="8">
    <source>
        <dbReference type="HAMAP-Rule" id="MF_01161"/>
    </source>
</evidence>
<name>A0A0R1W578_9LACO</name>
<comment type="function">
    <text evidence="8">Ligates lysine onto the cytidine present at position 34 of the AUA codon-specific tRNA(Ile) that contains the anticodon CAU, in an ATP-dependent manner. Cytidine is converted to lysidine, thus changing the amino acid specificity of the tRNA from methionine to isoleucine.</text>
</comment>
<dbReference type="EC" id="6.3.4.19" evidence="8"/>
<dbReference type="PANTHER" id="PTHR43033:SF1">
    <property type="entry name" value="TRNA(ILE)-LYSIDINE SYNTHASE-RELATED"/>
    <property type="match status" value="1"/>
</dbReference>
<evidence type="ECO:0000313" key="10">
    <source>
        <dbReference type="EMBL" id="KRM09740.1"/>
    </source>
</evidence>
<comment type="similarity">
    <text evidence="8">Belongs to the tRNA(Ile)-lysidine synthase family.</text>
</comment>
<gene>
    <name evidence="8" type="primary">tilS</name>
    <name evidence="10" type="ORF">FD16_GL001569</name>
</gene>
<dbReference type="InterPro" id="IPR014729">
    <property type="entry name" value="Rossmann-like_a/b/a_fold"/>
</dbReference>
<sequence length="475" mass="55800">MRVTNNVTTEQQFRRNLSRYRLFIDPKPTVVVAVSTGVDSMVLLHLMNEFISQHGGKLIVAHVNHELRAQSEDEETFLRDTCARLNIKLLVEHWPKKDHPNHGVENAARRIRYRFFQRVMKENDAQYLMTAHHQNDLAETILMKLVRGGQLDQLTGIQWSRKFGSGELLRPLLNISKQQLKQYAISKKIVWYEDVTNSDLAIQRNRFRHQIIPALQRENVAFLDHISDYREQLSAVNDLANQRIDEVIDNAQTSSGLFIPAIRSESHEQLQLILRRWLEHDQNIIDLNADQLRQIAQMIENTQKPQTDYDLGDGIQISKRYNTLRIGQKNVEQHFIANVQEHAHVLELGKWYRFGNEMSFGAFEIDDNMLNIADQTTDFWLPESWLPLLSRTWDSKDQIRLKNGHHQLVRRVLVDHKVDLEQRRLQPVVVDSQKHVLWVPGLKETWLERPSDYVQKWHHLVFGIMKAQQEETINE</sequence>
<evidence type="ECO:0000259" key="9">
    <source>
        <dbReference type="SMART" id="SM00977"/>
    </source>
</evidence>
<dbReference type="GO" id="GO:0032267">
    <property type="term" value="F:tRNA(Ile)-lysidine synthase activity"/>
    <property type="evidence" value="ECO:0007669"/>
    <property type="project" value="UniProtKB-EC"/>
</dbReference>
<dbReference type="Pfam" id="PF01171">
    <property type="entry name" value="ATP_bind_3"/>
    <property type="match status" value="1"/>
</dbReference>
<dbReference type="PANTHER" id="PTHR43033">
    <property type="entry name" value="TRNA(ILE)-LYSIDINE SYNTHASE-RELATED"/>
    <property type="match status" value="1"/>
</dbReference>
<dbReference type="AlphaFoldDB" id="A0A0R1W578"/>
<evidence type="ECO:0000256" key="2">
    <source>
        <dbReference type="ARBA" id="ARBA00022490"/>
    </source>
</evidence>
<dbReference type="EMBL" id="AZGF01000036">
    <property type="protein sequence ID" value="KRM09740.1"/>
    <property type="molecule type" value="Genomic_DNA"/>
</dbReference>
<dbReference type="InterPro" id="IPR011063">
    <property type="entry name" value="TilS/TtcA_N"/>
</dbReference>
<comment type="catalytic activity">
    <reaction evidence="7 8">
        <text>cytidine(34) in tRNA(Ile2) + L-lysine + ATP = lysidine(34) in tRNA(Ile2) + AMP + diphosphate + H(+)</text>
        <dbReference type="Rhea" id="RHEA:43744"/>
        <dbReference type="Rhea" id="RHEA-COMP:10625"/>
        <dbReference type="Rhea" id="RHEA-COMP:10670"/>
        <dbReference type="ChEBI" id="CHEBI:15378"/>
        <dbReference type="ChEBI" id="CHEBI:30616"/>
        <dbReference type="ChEBI" id="CHEBI:32551"/>
        <dbReference type="ChEBI" id="CHEBI:33019"/>
        <dbReference type="ChEBI" id="CHEBI:82748"/>
        <dbReference type="ChEBI" id="CHEBI:83665"/>
        <dbReference type="ChEBI" id="CHEBI:456215"/>
        <dbReference type="EC" id="6.3.4.19"/>
    </reaction>
</comment>
<dbReference type="NCBIfam" id="TIGR02432">
    <property type="entry name" value="lysidine_TilS_N"/>
    <property type="match status" value="1"/>
</dbReference>
<keyword evidence="4 8" id="KW-0819">tRNA processing</keyword>
<accession>A0A0R1W578</accession>
<organism evidence="10 11">
    <name type="scientific">Paucilactobacillus suebicus DSM 5007 = KCTC 3549</name>
    <dbReference type="NCBI Taxonomy" id="1423807"/>
    <lineage>
        <taxon>Bacteria</taxon>
        <taxon>Bacillati</taxon>
        <taxon>Bacillota</taxon>
        <taxon>Bacilli</taxon>
        <taxon>Lactobacillales</taxon>
        <taxon>Lactobacillaceae</taxon>
        <taxon>Paucilactobacillus</taxon>
    </lineage>
</organism>
<evidence type="ECO:0000256" key="6">
    <source>
        <dbReference type="ARBA" id="ARBA00022840"/>
    </source>
</evidence>
<keyword evidence="6" id="KW-0067">ATP-binding</keyword>
<comment type="caution">
    <text evidence="8">Lacks conserved residue(s) required for the propagation of feature annotation.</text>
</comment>
<dbReference type="Gene3D" id="3.40.50.620">
    <property type="entry name" value="HUPs"/>
    <property type="match status" value="1"/>
</dbReference>
<dbReference type="SMART" id="SM00977">
    <property type="entry name" value="TilS_C"/>
    <property type="match status" value="1"/>
</dbReference>
<evidence type="ECO:0000256" key="5">
    <source>
        <dbReference type="ARBA" id="ARBA00022741"/>
    </source>
</evidence>
<evidence type="ECO:0000256" key="4">
    <source>
        <dbReference type="ARBA" id="ARBA00022694"/>
    </source>
</evidence>
<evidence type="ECO:0000256" key="7">
    <source>
        <dbReference type="ARBA" id="ARBA00048539"/>
    </source>
</evidence>
<evidence type="ECO:0000313" key="11">
    <source>
        <dbReference type="Proteomes" id="UP000051820"/>
    </source>
</evidence>